<comment type="caution">
    <text evidence="1">The sequence shown here is derived from an EMBL/GenBank/DDBJ whole genome shotgun (WGS) entry which is preliminary data.</text>
</comment>
<organism evidence="1 2">
    <name type="scientific">Sinobacterium caligoides</name>
    <dbReference type="NCBI Taxonomy" id="933926"/>
    <lineage>
        <taxon>Bacteria</taxon>
        <taxon>Pseudomonadati</taxon>
        <taxon>Pseudomonadota</taxon>
        <taxon>Gammaproteobacteria</taxon>
        <taxon>Cellvibrionales</taxon>
        <taxon>Spongiibacteraceae</taxon>
        <taxon>Sinobacterium</taxon>
    </lineage>
</organism>
<dbReference type="Proteomes" id="UP000275394">
    <property type="component" value="Unassembled WGS sequence"/>
</dbReference>
<keyword evidence="2" id="KW-1185">Reference proteome</keyword>
<dbReference type="RefSeq" id="WP_123714084.1">
    <property type="nucleotide sequence ID" value="NZ_RKHR01000009.1"/>
</dbReference>
<evidence type="ECO:0008006" key="3">
    <source>
        <dbReference type="Google" id="ProtNLM"/>
    </source>
</evidence>
<name>A0A3N2D564_9GAMM</name>
<reference evidence="1 2" key="1">
    <citation type="submission" date="2018-11" db="EMBL/GenBank/DDBJ databases">
        <title>Genomic Encyclopedia of Type Strains, Phase IV (KMG-IV): sequencing the most valuable type-strain genomes for metagenomic binning, comparative biology and taxonomic classification.</title>
        <authorList>
            <person name="Goeker M."/>
        </authorList>
    </citation>
    <scope>NUCLEOTIDE SEQUENCE [LARGE SCALE GENOMIC DNA]</scope>
    <source>
        <strain evidence="1 2">DSM 100316</strain>
    </source>
</reference>
<evidence type="ECO:0000313" key="1">
    <source>
        <dbReference type="EMBL" id="ROR94956.1"/>
    </source>
</evidence>
<dbReference type="AlphaFoldDB" id="A0A3N2D564"/>
<protein>
    <recommendedName>
        <fullName evidence="3">ATP-cone domain-containing protein</fullName>
    </recommendedName>
</protein>
<dbReference type="EMBL" id="RKHR01000009">
    <property type="protein sequence ID" value="ROR94956.1"/>
    <property type="molecule type" value="Genomic_DNA"/>
</dbReference>
<accession>A0A3N2D564</accession>
<gene>
    <name evidence="1" type="ORF">EDC56_3771</name>
</gene>
<sequence length="61" mass="6785">MKPIDKSVLDPAVKRMLKAKTRGDKVEFDDAKQAAASALEAVKNVNTATYEAYKHCLDIEF</sequence>
<evidence type="ECO:0000313" key="2">
    <source>
        <dbReference type="Proteomes" id="UP000275394"/>
    </source>
</evidence>
<proteinExistence type="predicted"/>